<dbReference type="SUPFAM" id="SSF143120">
    <property type="entry name" value="YefM-like"/>
    <property type="match status" value="1"/>
</dbReference>
<dbReference type="RefSeq" id="WP_004368756.1">
    <property type="nucleotide sequence ID" value="NZ_AMXF01000143.1"/>
</dbReference>
<dbReference type="EMBL" id="AMXF01000143">
    <property type="protein sequence ID" value="ENO96044.1"/>
    <property type="molecule type" value="Genomic_DNA"/>
</dbReference>
<dbReference type="NCBIfam" id="TIGR01552">
    <property type="entry name" value="phd_fam"/>
    <property type="match status" value="1"/>
</dbReference>
<keyword evidence="3" id="KW-1185">Reference proteome</keyword>
<dbReference type="Gene3D" id="3.40.1620.10">
    <property type="entry name" value="YefM-like domain"/>
    <property type="match status" value="1"/>
</dbReference>
<reference evidence="2 3" key="1">
    <citation type="submission" date="2012-09" db="EMBL/GenBank/DDBJ databases">
        <title>Draft Genome Sequences of 6 Strains from Genus Thauera.</title>
        <authorList>
            <person name="Liu B."/>
            <person name="Shapleigh J.P."/>
            <person name="Frostegard A.H."/>
        </authorList>
    </citation>
    <scope>NUCLEOTIDE SEQUENCE [LARGE SCALE GENOMIC DNA]</scope>
    <source>
        <strain evidence="2 3">B4P</strain>
    </source>
</reference>
<evidence type="ECO:0000313" key="2">
    <source>
        <dbReference type="EMBL" id="ENO96044.1"/>
    </source>
</evidence>
<comment type="similarity">
    <text evidence="1">Belongs to the phD/YefM antitoxin family.</text>
</comment>
<dbReference type="OrthoDB" id="9800503at2"/>
<name>N6ZV87_9RHOO</name>
<feature type="non-terminal residue" evidence="2">
    <location>
        <position position="52"/>
    </location>
</feature>
<evidence type="ECO:0000313" key="3">
    <source>
        <dbReference type="Proteomes" id="UP000013047"/>
    </source>
</evidence>
<organism evidence="2 3">
    <name type="scientific">Thauera phenylacetica B4P</name>
    <dbReference type="NCBI Taxonomy" id="1234382"/>
    <lineage>
        <taxon>Bacteria</taxon>
        <taxon>Pseudomonadati</taxon>
        <taxon>Pseudomonadota</taxon>
        <taxon>Betaproteobacteria</taxon>
        <taxon>Rhodocyclales</taxon>
        <taxon>Zoogloeaceae</taxon>
        <taxon>Thauera</taxon>
    </lineage>
</organism>
<proteinExistence type="inferred from homology"/>
<gene>
    <name evidence="2" type="ORF">C667_16019</name>
</gene>
<comment type="caution">
    <text evidence="2">The sequence shown here is derived from an EMBL/GenBank/DDBJ whole genome shotgun (WGS) entry which is preliminary data.</text>
</comment>
<sequence>MNLEIGSYEAKTKLPELLRGVQAGKRYTITLRGEPVADLIPAEGKQADAAAG</sequence>
<evidence type="ECO:0000256" key="1">
    <source>
        <dbReference type="ARBA" id="ARBA00009981"/>
    </source>
</evidence>
<dbReference type="Proteomes" id="UP000013047">
    <property type="component" value="Unassembled WGS sequence"/>
</dbReference>
<accession>N6ZV87</accession>
<protein>
    <submittedName>
        <fullName evidence="2">Prevent-host-death family protein</fullName>
    </submittedName>
</protein>
<dbReference type="InterPro" id="IPR036165">
    <property type="entry name" value="YefM-like_sf"/>
</dbReference>
<dbReference type="AlphaFoldDB" id="N6ZV87"/>